<reference evidence="3" key="1">
    <citation type="journal article" date="2023" name="Insect Mol. Biol.">
        <title>Genome sequencing provides insights into the evolution of gene families encoding plant cell wall-degrading enzymes in longhorned beetles.</title>
        <authorList>
            <person name="Shin N.R."/>
            <person name="Okamura Y."/>
            <person name="Kirsch R."/>
            <person name="Pauchet Y."/>
        </authorList>
    </citation>
    <scope>NUCLEOTIDE SEQUENCE</scope>
    <source>
        <strain evidence="3">MMC_N1</strain>
    </source>
</reference>
<dbReference type="InterPro" id="IPR050180">
    <property type="entry name" value="RNR_Ribonuclease"/>
</dbReference>
<proteinExistence type="predicted"/>
<name>A0ABQ9JS82_9CUCU</name>
<dbReference type="PANTHER" id="PTHR23355:SF9">
    <property type="entry name" value="DIS3-LIKE EXONUCLEASE 2"/>
    <property type="match status" value="1"/>
</dbReference>
<dbReference type="Proteomes" id="UP001162164">
    <property type="component" value="Unassembled WGS sequence"/>
</dbReference>
<dbReference type="Pfam" id="PF17849">
    <property type="entry name" value="OB_Dis3"/>
    <property type="match status" value="1"/>
</dbReference>
<dbReference type="PROSITE" id="PS01175">
    <property type="entry name" value="RIBONUCLEASE_II"/>
    <property type="match status" value="1"/>
</dbReference>
<dbReference type="InterPro" id="IPR022966">
    <property type="entry name" value="RNase_II/R_CS"/>
</dbReference>
<dbReference type="SUPFAM" id="SSF50249">
    <property type="entry name" value="Nucleic acid-binding proteins"/>
    <property type="match status" value="2"/>
</dbReference>
<dbReference type="InterPro" id="IPR001900">
    <property type="entry name" value="RNase_II/R"/>
</dbReference>
<dbReference type="Gene3D" id="2.40.50.690">
    <property type="match status" value="1"/>
</dbReference>
<evidence type="ECO:0000259" key="2">
    <source>
        <dbReference type="SMART" id="SM00955"/>
    </source>
</evidence>
<protein>
    <recommendedName>
        <fullName evidence="2">RNB domain-containing protein</fullName>
    </recommendedName>
</protein>
<dbReference type="InterPro" id="IPR041505">
    <property type="entry name" value="Dis3_CSD2"/>
</dbReference>
<gene>
    <name evidence="3" type="ORF">NQ317_001612</name>
</gene>
<keyword evidence="4" id="KW-1185">Reference proteome</keyword>
<feature type="compositionally biased region" description="Polar residues" evidence="1">
    <location>
        <begin position="9"/>
        <end position="18"/>
    </location>
</feature>
<evidence type="ECO:0000313" key="4">
    <source>
        <dbReference type="Proteomes" id="UP001162164"/>
    </source>
</evidence>
<dbReference type="PANTHER" id="PTHR23355">
    <property type="entry name" value="RIBONUCLEASE"/>
    <property type="match status" value="1"/>
</dbReference>
<sequence length="747" mass="85440">MTKSESKKYPQNLQQNKPSGSSNKKKRIKKRTESKKFEEYIDIDKVNEGLANGILIKGFVRINPKNFKDSYVSNENTSLVDYYLTSVIDRNRALEGDEVVLRVKTEKIGLMERKPQKLYISPRCDFSFYPYKEVHPRISVGTLKPSEGSKNYALFYPRDKRIPILRIPTATWPLGFTTDPKSYEKKLFIAKILEWQVPEFAVGMLIEDLGIAGNLNVEIMSILREFCLDVTPFTPEMLQCLPNLDISQKEYEYREDIRTQCVFSIDPITARDLDDAVSVKQLPNGNYEIGVHISDVSHYLEEDLCLHCSLLPGKDKLSFSVFWEMTENAEIVSTRFTRSVVNSCAQLAYEHAQKIIENPTIDNDDIGLPQIHNGFTANDIKEAVIILQNIAVKLRDRRIENGALKIDQVKLSFSLDSNTGEPIDFCKYENKESHRLIEEFMLLANISVAVRICEMYPDIAFLRCHEPPKQTMLVDLKNSLATCGIHIDISSSSGINTSLKKYITDDFSGQCRAAVLNHITAKAMTRARYFCASTVESEPDYKHYALSIPIYTHFTSPIRRYADIMVHRLLAATLDYREKPEWNVDYVTAIAANCNAQKYNAKRAGEASSDLYLAHYVEKNQPFEESCVVVDVKDKSFDAIVLKTGSLVRIYQNSCEKGTIWEVTSTSIKMSSDDENSLENGAVKRKPEFDKKMFRLTITFPQTDHHPMSRIIIEMFSTVKVNLERKNCYKLEAKLLRPVTTQIFTQQ</sequence>
<accession>A0ABQ9JS82</accession>
<dbReference type="Gene3D" id="2.40.50.140">
    <property type="entry name" value="Nucleic acid-binding proteins"/>
    <property type="match status" value="1"/>
</dbReference>
<evidence type="ECO:0000313" key="3">
    <source>
        <dbReference type="EMBL" id="KAJ8980439.1"/>
    </source>
</evidence>
<organism evidence="3 4">
    <name type="scientific">Molorchus minor</name>
    <dbReference type="NCBI Taxonomy" id="1323400"/>
    <lineage>
        <taxon>Eukaryota</taxon>
        <taxon>Metazoa</taxon>
        <taxon>Ecdysozoa</taxon>
        <taxon>Arthropoda</taxon>
        <taxon>Hexapoda</taxon>
        <taxon>Insecta</taxon>
        <taxon>Pterygota</taxon>
        <taxon>Neoptera</taxon>
        <taxon>Endopterygota</taxon>
        <taxon>Coleoptera</taxon>
        <taxon>Polyphaga</taxon>
        <taxon>Cucujiformia</taxon>
        <taxon>Chrysomeloidea</taxon>
        <taxon>Cerambycidae</taxon>
        <taxon>Lamiinae</taxon>
        <taxon>Monochamini</taxon>
        <taxon>Molorchus</taxon>
    </lineage>
</organism>
<dbReference type="Pfam" id="PF00773">
    <property type="entry name" value="RNB"/>
    <property type="match status" value="2"/>
</dbReference>
<dbReference type="SMART" id="SM00955">
    <property type="entry name" value="RNB"/>
    <property type="match status" value="1"/>
</dbReference>
<feature type="domain" description="RNB" evidence="2">
    <location>
        <begin position="254"/>
        <end position="576"/>
    </location>
</feature>
<dbReference type="EMBL" id="JAPWTJ010000260">
    <property type="protein sequence ID" value="KAJ8980439.1"/>
    <property type="molecule type" value="Genomic_DNA"/>
</dbReference>
<evidence type="ECO:0000256" key="1">
    <source>
        <dbReference type="SAM" id="MobiDB-lite"/>
    </source>
</evidence>
<feature type="region of interest" description="Disordered" evidence="1">
    <location>
        <begin position="1"/>
        <end position="31"/>
    </location>
</feature>
<dbReference type="InterPro" id="IPR012340">
    <property type="entry name" value="NA-bd_OB-fold"/>
</dbReference>
<dbReference type="Gene3D" id="2.40.50.700">
    <property type="match status" value="1"/>
</dbReference>
<comment type="caution">
    <text evidence="3">The sequence shown here is derived from an EMBL/GenBank/DDBJ whole genome shotgun (WGS) entry which is preliminary data.</text>
</comment>